<dbReference type="GO" id="GO:0046872">
    <property type="term" value="F:metal ion binding"/>
    <property type="evidence" value="ECO:0007669"/>
    <property type="project" value="UniProtKB-KW"/>
</dbReference>
<evidence type="ECO:0000256" key="6">
    <source>
        <dbReference type="ARBA" id="ARBA00023014"/>
    </source>
</evidence>
<dbReference type="GO" id="GO:0003994">
    <property type="term" value="F:aconitate hydratase activity"/>
    <property type="evidence" value="ECO:0007669"/>
    <property type="project" value="TreeGrafter"/>
</dbReference>
<dbReference type="UniPathway" id="UPA00223">
    <property type="reaction ID" value="UER00718"/>
</dbReference>
<dbReference type="GO" id="GO:0006099">
    <property type="term" value="P:tricarboxylic acid cycle"/>
    <property type="evidence" value="ECO:0007669"/>
    <property type="project" value="UniProtKB-UniPathway"/>
</dbReference>
<dbReference type="GO" id="GO:0051539">
    <property type="term" value="F:4 iron, 4 sulfur cluster binding"/>
    <property type="evidence" value="ECO:0007669"/>
    <property type="project" value="TreeGrafter"/>
</dbReference>
<dbReference type="Proteomes" id="UP000013981">
    <property type="component" value="Unassembled WGS sequence"/>
</dbReference>
<evidence type="ECO:0000256" key="4">
    <source>
        <dbReference type="ARBA" id="ARBA00022723"/>
    </source>
</evidence>
<keyword evidence="6" id="KW-0411">Iron-sulfur</keyword>
<evidence type="ECO:0000256" key="1">
    <source>
        <dbReference type="ARBA" id="ARBA00001966"/>
    </source>
</evidence>
<dbReference type="InterPro" id="IPR001030">
    <property type="entry name" value="Acoase/IPM_deHydtase_lsu_aba"/>
</dbReference>
<dbReference type="InterPro" id="IPR018136">
    <property type="entry name" value="Aconitase_4Fe-4S_BS"/>
</dbReference>
<dbReference type="InterPro" id="IPR006250">
    <property type="entry name" value="Aconitase_put"/>
</dbReference>
<evidence type="ECO:0000259" key="8">
    <source>
        <dbReference type="Pfam" id="PF00694"/>
    </source>
</evidence>
<dbReference type="Gene3D" id="3.30.499.10">
    <property type="entry name" value="Aconitase, domain 3"/>
    <property type="match status" value="2"/>
</dbReference>
<feature type="domain" description="Aconitase/3-isopropylmalate dehydratase large subunit alpha/beta/alpha" evidence="7">
    <location>
        <begin position="76"/>
        <end position="476"/>
    </location>
</feature>
<dbReference type="AlphaFoldDB" id="R8W9Y0"/>
<dbReference type="NCBIfam" id="NF001614">
    <property type="entry name" value="PRK00402.1"/>
    <property type="match status" value="1"/>
</dbReference>
<comment type="subunit">
    <text evidence="3">Monomer.</text>
</comment>
<sequence length="708" mass="75922">MLKCGTIIKGFALCDKASFDKNDLGTEKTGVFFVEKAVEAAILLRFRKNAGHGMSDTRVRDKNKERFDIMGMTIAEKILKAHLVDGEMVKGEEIGLRIDQTLTQDATGTMAYLQFEAMGVDQVKTERSVAYIDHNTLQSGFENADDHKYIGTVAKKHGIYYSKAGNGICHQVHLERFGAPGKTLIGSDSHTPTGGGIGMLAFGAGGLDVAVAMGGGAYYIPMPKMVRVTLTGKLKPWVAAKDIILDVLRQMTVKGGVGKIVEYAGPGVATLSVPERATITNMGAELGATTSIFPSDEVTRAFLKAQGREEVYVPLASDPDAVYDEEYMVDLDNLVPLAAMPHMPDNVKPVSEIGEIKVNQCCIGSCTNSSYYDMMKVAAILKGKHVHPDVSLTISPGSMQVFNMLAKNGALSDIIAAGARILECACGPCIGMGQSPESAGVSLRTFNRNFEGRSGTQDAQIYLVSPEVAAASALTGVLTDPRTLGEAPEIQMPEHFDINDSMIIPPAEDPSTVEVRRGPNIKPFPLGHELEDSYAGKIVLKTEDNITTDHILPAGSKLLPYRSNIPYYSNYCFINVDPKFPARCQEQGGGVIVGGANYGQGSSREHAALVPLYLGVRAVLTKSFARIHKANLVNSGIIPLTFADPADYDKINLGDVISLPNIREEIAAGGQVTVVCGGRTFKADCDVSDRQRGALLAGGTLNYAKKQH</sequence>
<proteinExistence type="inferred from homology"/>
<evidence type="ECO:0000259" key="7">
    <source>
        <dbReference type="Pfam" id="PF00330"/>
    </source>
</evidence>
<comment type="caution">
    <text evidence="9">The sequence shown here is derived from an EMBL/GenBank/DDBJ whole genome shotgun (WGS) entry which is preliminary data.</text>
</comment>
<dbReference type="InterPro" id="IPR036008">
    <property type="entry name" value="Aconitase_4Fe-4S_dom"/>
</dbReference>
<gene>
    <name evidence="9" type="ORF">HMPREF1526_00093</name>
</gene>
<evidence type="ECO:0000256" key="5">
    <source>
        <dbReference type="ARBA" id="ARBA00023004"/>
    </source>
</evidence>
<dbReference type="SUPFAM" id="SSF53732">
    <property type="entry name" value="Aconitase iron-sulfur domain"/>
    <property type="match status" value="1"/>
</dbReference>
<evidence type="ECO:0000256" key="2">
    <source>
        <dbReference type="ARBA" id="ARBA00007185"/>
    </source>
</evidence>
<comment type="cofactor">
    <cofactor evidence="1">
        <name>[4Fe-4S] cluster</name>
        <dbReference type="ChEBI" id="CHEBI:49883"/>
    </cofactor>
</comment>
<evidence type="ECO:0000256" key="3">
    <source>
        <dbReference type="ARBA" id="ARBA00011245"/>
    </source>
</evidence>
<keyword evidence="5" id="KW-0408">Iron</keyword>
<comment type="similarity">
    <text evidence="2">Belongs to the aconitase/IPM isomerase family.</text>
</comment>
<dbReference type="CDD" id="cd01585">
    <property type="entry name" value="AcnA_Bact"/>
    <property type="match status" value="1"/>
</dbReference>
<dbReference type="GO" id="GO:0005829">
    <property type="term" value="C:cytosol"/>
    <property type="evidence" value="ECO:0007669"/>
    <property type="project" value="TreeGrafter"/>
</dbReference>
<name>R8W9Y0_9FIRM</name>
<dbReference type="Pfam" id="PF00330">
    <property type="entry name" value="Aconitase"/>
    <property type="match status" value="1"/>
</dbReference>
<dbReference type="NCBIfam" id="TIGR01342">
    <property type="entry name" value="acon_putative"/>
    <property type="match status" value="1"/>
</dbReference>
<dbReference type="SUPFAM" id="SSF52016">
    <property type="entry name" value="LeuD/IlvD-like"/>
    <property type="match status" value="1"/>
</dbReference>
<dbReference type="EMBL" id="AQOB01000001">
    <property type="protein sequence ID" value="EOQ41371.1"/>
    <property type="molecule type" value="Genomic_DNA"/>
</dbReference>
<protein>
    <submittedName>
        <fullName evidence="9">Uncharacterized protein</fullName>
    </submittedName>
</protein>
<dbReference type="Pfam" id="PF00694">
    <property type="entry name" value="Aconitase_C"/>
    <property type="match status" value="1"/>
</dbReference>
<dbReference type="NCBIfam" id="NF005558">
    <property type="entry name" value="PRK07229.1"/>
    <property type="match status" value="1"/>
</dbReference>
<organism evidence="9 10">
    <name type="scientific">Butyricicoccus pullicaecorum 1.2</name>
    <dbReference type="NCBI Taxonomy" id="1203606"/>
    <lineage>
        <taxon>Bacteria</taxon>
        <taxon>Bacillati</taxon>
        <taxon>Bacillota</taxon>
        <taxon>Clostridia</taxon>
        <taxon>Eubacteriales</taxon>
        <taxon>Butyricicoccaceae</taxon>
        <taxon>Butyricicoccus</taxon>
    </lineage>
</organism>
<dbReference type="HOGENOM" id="CLU_006714_2_3_9"/>
<dbReference type="eggNOG" id="COG1048">
    <property type="taxonomic scope" value="Bacteria"/>
</dbReference>
<dbReference type="InterPro" id="IPR015928">
    <property type="entry name" value="Aconitase/3IPM_dehydase_swvl"/>
</dbReference>
<dbReference type="PANTHER" id="PTHR43160:SF3">
    <property type="entry name" value="ACONITATE HYDRATASE, MITOCHONDRIAL"/>
    <property type="match status" value="1"/>
</dbReference>
<reference evidence="9 10" key="1">
    <citation type="submission" date="2013-01" db="EMBL/GenBank/DDBJ databases">
        <title>The Genome Sequence of Butyricicoccus pullicaecorum 1.2.</title>
        <authorList>
            <consortium name="The Broad Institute Genome Sequencing Platform"/>
            <person name="Earl A."/>
            <person name="Ward D."/>
            <person name="Feldgarden M."/>
            <person name="Gevers D."/>
            <person name="Van Immerseel F."/>
            <person name="Eeckhaut V."/>
            <person name="Walker B."/>
            <person name="Young S.K."/>
            <person name="Zeng Q."/>
            <person name="Gargeya S."/>
            <person name="Fitzgerald M."/>
            <person name="Haas B."/>
            <person name="Abouelleil A."/>
            <person name="Alvarado L."/>
            <person name="Arachchi H.M."/>
            <person name="Berlin A.M."/>
            <person name="Chapman S.B."/>
            <person name="Dewar J."/>
            <person name="Goldberg J."/>
            <person name="Griggs A."/>
            <person name="Gujja S."/>
            <person name="Hansen M."/>
            <person name="Howarth C."/>
            <person name="Imamovic A."/>
            <person name="Larimer J."/>
            <person name="McCowan C."/>
            <person name="Murphy C."/>
            <person name="Neiman D."/>
            <person name="Pearson M."/>
            <person name="Priest M."/>
            <person name="Roberts A."/>
            <person name="Saif S."/>
            <person name="Shea T."/>
            <person name="Sisk P."/>
            <person name="Sykes S."/>
            <person name="Wortman J."/>
            <person name="Nusbaum C."/>
            <person name="Birren B."/>
        </authorList>
    </citation>
    <scope>NUCLEOTIDE SEQUENCE [LARGE SCALE GENOMIC DNA]</scope>
    <source>
        <strain evidence="9 10">1.2</strain>
    </source>
</reference>
<dbReference type="PANTHER" id="PTHR43160">
    <property type="entry name" value="ACONITATE HYDRATASE B"/>
    <property type="match status" value="1"/>
</dbReference>
<dbReference type="InterPro" id="IPR050926">
    <property type="entry name" value="Aconitase/IPM_isomerase"/>
</dbReference>
<keyword evidence="10" id="KW-1185">Reference proteome</keyword>
<dbReference type="PROSITE" id="PS01244">
    <property type="entry name" value="ACONITASE_2"/>
    <property type="match status" value="1"/>
</dbReference>
<dbReference type="PATRIC" id="fig|1203606.4.peg.83"/>
<dbReference type="InterPro" id="IPR000573">
    <property type="entry name" value="AconitaseA/IPMdHydase_ssu_swvl"/>
</dbReference>
<dbReference type="InterPro" id="IPR015931">
    <property type="entry name" value="Acnase/IPM_dHydase_lsu_aba_1/3"/>
</dbReference>
<evidence type="ECO:0000313" key="9">
    <source>
        <dbReference type="EMBL" id="EOQ41371.1"/>
    </source>
</evidence>
<feature type="domain" description="Aconitase A/isopropylmalate dehydratase small subunit swivel" evidence="8">
    <location>
        <begin position="586"/>
        <end position="644"/>
    </location>
</feature>
<dbReference type="PROSITE" id="PS00450">
    <property type="entry name" value="ACONITASE_1"/>
    <property type="match status" value="1"/>
</dbReference>
<dbReference type="Gene3D" id="3.20.19.10">
    <property type="entry name" value="Aconitase, domain 4"/>
    <property type="match status" value="1"/>
</dbReference>
<keyword evidence="4" id="KW-0479">Metal-binding</keyword>
<evidence type="ECO:0000313" key="10">
    <source>
        <dbReference type="Proteomes" id="UP000013981"/>
    </source>
</evidence>
<accession>R8W9Y0</accession>